<evidence type="ECO:0000313" key="1">
    <source>
        <dbReference type="EMBL" id="MBM0103790.1"/>
    </source>
</evidence>
<reference evidence="1 2" key="1">
    <citation type="journal article" date="2021" name="Int. J. Syst. Evol. Microbiol.">
        <title>Steroidobacter gossypii sp. nov., isolated from soil of cotton cropping field.</title>
        <authorList>
            <person name="Huang R."/>
            <person name="Yang S."/>
            <person name="Zhen C."/>
            <person name="Liu W."/>
        </authorList>
    </citation>
    <scope>NUCLEOTIDE SEQUENCE [LARGE SCALE GENOMIC DNA]</scope>
    <source>
        <strain evidence="1 2">S1-65</strain>
    </source>
</reference>
<evidence type="ECO:0000313" key="2">
    <source>
        <dbReference type="Proteomes" id="UP000661077"/>
    </source>
</evidence>
<sequence length="618" mass="67940">MSASRRDFLVGTGAALAVTHLPAVAQNANQNAKPAISRAANIDKATEGLLAELAEELMVDYPESATGLGIDTGARAPLKAKLTDRSADGQRAIAQRIAKRLQRLKAIDTSTLSDATRINVDVMRTAHEFAAEGFEFPYGDVSTLSQNWSYRNAPYVVAQNTGAFLEIPSMLDSRHTVETRADADAYLSRMEAYAGQLDGETGRLREAAAQGVIAPDFLLDKTLNQLRIARGGKVAEWSLVTSLAQRTKNMPGDYAGKAAKIAKEKVAPALERQLNELEAHRKRATSDAGVWKLPRGDEYYAWALSAGTTTRMTPDQIHELGLEELRALQSEMDGILKAQGMTEGTVGERMTALGKEERFLYPDNDEGRAQIMALLNDRVKDIRTRLPRAFATLVPGNLEIVRMAPEVEPGAPGAYGGAGTIDGKVPGKFWINLHTTKLWTSYALPTLTYHESIPGHVWQGEYTFKLPLFRSLLAFNAFAEGWALYAEQLADELGVYQNDPFGRLGYLQSIAFRACRLVVDTGLHAKRWTRQQAIEWFARTNGSGIEEVTSEVDRYCAWPGQACGYKVGHSEINRLRNKAQQALGNKFDFRKFNDAVVMGGDVPMVVLARNIDAFIARS</sequence>
<dbReference type="Proteomes" id="UP000661077">
    <property type="component" value="Unassembled WGS sequence"/>
</dbReference>
<comment type="caution">
    <text evidence="1">The sequence shown here is derived from an EMBL/GenBank/DDBJ whole genome shotgun (WGS) entry which is preliminary data.</text>
</comment>
<proteinExistence type="predicted"/>
<accession>A0ABS1WS59</accession>
<organism evidence="1 2">
    <name type="scientific">Steroidobacter gossypii</name>
    <dbReference type="NCBI Taxonomy" id="2805490"/>
    <lineage>
        <taxon>Bacteria</taxon>
        <taxon>Pseudomonadati</taxon>
        <taxon>Pseudomonadota</taxon>
        <taxon>Gammaproteobacteria</taxon>
        <taxon>Steroidobacterales</taxon>
        <taxon>Steroidobacteraceae</taxon>
        <taxon>Steroidobacter</taxon>
    </lineage>
</organism>
<keyword evidence="2" id="KW-1185">Reference proteome</keyword>
<dbReference type="InterPro" id="IPR006311">
    <property type="entry name" value="TAT_signal"/>
</dbReference>
<dbReference type="RefSeq" id="WP_203165748.1">
    <property type="nucleotide sequence ID" value="NZ_JAEVLS010000001.1"/>
</dbReference>
<dbReference type="PROSITE" id="PS51318">
    <property type="entry name" value="TAT"/>
    <property type="match status" value="1"/>
</dbReference>
<protein>
    <submittedName>
        <fullName evidence="1">DUF885 family protein</fullName>
    </submittedName>
</protein>
<dbReference type="PANTHER" id="PTHR33361">
    <property type="entry name" value="GLR0591 PROTEIN"/>
    <property type="match status" value="1"/>
</dbReference>
<dbReference type="Pfam" id="PF05960">
    <property type="entry name" value="DUF885"/>
    <property type="match status" value="1"/>
</dbReference>
<gene>
    <name evidence="1" type="ORF">JM946_03500</name>
</gene>
<dbReference type="InterPro" id="IPR010281">
    <property type="entry name" value="DUF885"/>
</dbReference>
<name>A0ABS1WS59_9GAMM</name>
<dbReference type="EMBL" id="JAEVLS010000001">
    <property type="protein sequence ID" value="MBM0103790.1"/>
    <property type="molecule type" value="Genomic_DNA"/>
</dbReference>
<dbReference type="PANTHER" id="PTHR33361:SF2">
    <property type="entry name" value="DUF885 DOMAIN-CONTAINING PROTEIN"/>
    <property type="match status" value="1"/>
</dbReference>